<name>Q9R551_PRIMG</name>
<evidence type="ECO:0000256" key="1">
    <source>
        <dbReference type="SAM" id="MobiDB-lite"/>
    </source>
</evidence>
<feature type="region of interest" description="Disordered" evidence="1">
    <location>
        <begin position="1"/>
        <end position="20"/>
    </location>
</feature>
<proteinExistence type="evidence at protein level"/>
<organism>
    <name type="scientific">Priestia megaterium</name>
    <name type="common">Bacillus megaterium</name>
    <dbReference type="NCBI Taxonomy" id="1404"/>
    <lineage>
        <taxon>Bacteria</taxon>
        <taxon>Bacillati</taxon>
        <taxon>Bacillota</taxon>
        <taxon>Bacilli</taxon>
        <taxon>Bacillales</taxon>
        <taxon>Bacillaceae</taxon>
        <taxon>Priestia</taxon>
    </lineage>
</organism>
<reference key="1">
    <citation type="journal article" date="1993" name="Biokhimiia">
        <title>Isolation and characteristics of Bacillus megaterium metalloproteinase.</title>
        <authorList>
            <person name="Morozova I.P."/>
            <person name="Chestukhina G.G."/>
            <person name="Bormatova M.E."/>
            <person name="Gololobov M.I.u."/>
            <person name="Ivanova N.M."/>
            <person name="Lysogorskaia E.N."/>
            <person name="Filippova I.I.u."/>
            <person name="Khodova O.M."/>
            <person name="Timokhina E.A."/>
            <person name="Stepanov V.M."/>
        </authorList>
    </citation>
    <scope>PROTEIN SEQUENCE</scope>
</reference>
<accession>Q9R551</accession>
<sequence length="20" mass="1890">VTGTNAIGSGKGVLGDTKSK</sequence>
<protein>
    <submittedName>
        <fullName>Metalloproteinase</fullName>
    </submittedName>
</protein>
<dbReference type="AlphaFoldDB" id="Q9R551"/>
<keyword id="KW-0903">Direct protein sequencing</keyword>